<dbReference type="PANTHER" id="PTHR30189:SF1">
    <property type="entry name" value="LPS-ASSEMBLY PROTEIN LPTD"/>
    <property type="match status" value="1"/>
</dbReference>
<dbReference type="AlphaFoldDB" id="B4S6G6"/>
<evidence type="ECO:0000313" key="2">
    <source>
        <dbReference type="EMBL" id="ACF45721.1"/>
    </source>
</evidence>
<dbReference type="eggNOG" id="COG1452">
    <property type="taxonomic scope" value="Bacteria"/>
</dbReference>
<sequence length="906" mass="102547">MKPTAMVIMHLYRLSRHILVGIIVLSVFFVSFSPCLAEDELSSHGGTESRGTVSADSSLVSGTQSTIVFSARDSLRYAISLRTMDLWGKASIASDNMSIDAPRIVVDYSTSSLNAYPSKDDKGDLVEKPVFADKKGSFEAEEITYNFSTREGLTENISSETDEGYYSGEEVTRLENGELLVKNGFFTTCPKDDPDFWFYSRDMRIIPNDRIVARPLIMYIHPVLFSQQLPPIPLLALPYMVIPLRTDRSSGFLIPRAGNDDDRGFYLSNLGYFWAFNDYTDLRLEGDLALNGSWRIGERFRYNKRYLYHGTLEAEFERYLNDSDESKYDNWFVNLEHHQKFDPTARLDLDLEYQGGNRYYDVNSIDSENIITEQASSYASFSKTYNEGRQGFTLSYQGVQDLTSDDVTQTLSAAYFQSRVYPFSSGSNSPDDWRSRFSLIPRADATIYSAVIDEDDYWNYRGDVGLEMAYLQDFSEGFSARFTQGIHFQGQFDDSPLYGIRRGAKLELPLGVQSRLFRYLNLNASILFNNYYQDGVVTATYDDGDVVTSTTDERSHFSSYGVELEAETRLYGTLYSGLLRDLAGIKALRHTLIPTLSFTWNPDFTSDDFGYYGRYYDESEGAYVRYNRFMDALYSEVPGPNCTVGLGLQNLFQAKMAGDPKKSSDRVVQLLSFDASTAYNFAADSLKLAPLVLSASSNALSPNLLFSAGAVYDFYSYDAVSGDRINTFYADDGGGLLRFVKGFMNMSLNVNGYFRSGNQGSAPTEILNAVEGDNALATSVYKERFRKKSHLQEAYRLPWQLRLSLYLNSDHENPLEPADTDALLNTSARIGLSNIWQLGVNTGYDIENGDFVFPQINLYGDFNCWEMGFEWIPSGEYQSYFFQIGIKSPQLKDLRFRQRGRIDTSS</sequence>
<dbReference type="Pfam" id="PF19838">
    <property type="entry name" value="LptD_2"/>
    <property type="match status" value="1"/>
</dbReference>
<proteinExistence type="predicted"/>
<dbReference type="InterPro" id="IPR045659">
    <property type="entry name" value="LptD_2"/>
</dbReference>
<dbReference type="HOGENOM" id="CLU_007637_0_0_10"/>
<dbReference type="Proteomes" id="UP000002725">
    <property type="component" value="Chromosome"/>
</dbReference>
<feature type="domain" description="LPS-assembly protein LptD central" evidence="1">
    <location>
        <begin position="211"/>
        <end position="715"/>
    </location>
</feature>
<organism evidence="2 3">
    <name type="scientific">Prosthecochloris aestuarii (strain DSM 271 / SK 413)</name>
    <dbReference type="NCBI Taxonomy" id="290512"/>
    <lineage>
        <taxon>Bacteria</taxon>
        <taxon>Pseudomonadati</taxon>
        <taxon>Chlorobiota</taxon>
        <taxon>Chlorobiia</taxon>
        <taxon>Chlorobiales</taxon>
        <taxon>Chlorobiaceae</taxon>
        <taxon>Prosthecochloris</taxon>
    </lineage>
</organism>
<dbReference type="SUPFAM" id="SSF56935">
    <property type="entry name" value="Porins"/>
    <property type="match status" value="1"/>
</dbReference>
<dbReference type="STRING" id="290512.Paes_0674"/>
<reference evidence="2" key="1">
    <citation type="submission" date="2008-06" db="EMBL/GenBank/DDBJ databases">
        <title>Complete sequence of chromosome of Prosthecochloris aestuarii DSM 271.</title>
        <authorList>
            <consortium name="US DOE Joint Genome Institute"/>
            <person name="Lucas S."/>
            <person name="Copeland A."/>
            <person name="Lapidus A."/>
            <person name="Glavina del Rio T."/>
            <person name="Dalin E."/>
            <person name="Tice H."/>
            <person name="Bruce D."/>
            <person name="Goodwin L."/>
            <person name="Pitluck S."/>
            <person name="Schmutz J."/>
            <person name="Larimer F."/>
            <person name="Land M."/>
            <person name="Hauser L."/>
            <person name="Kyrpides N."/>
            <person name="Anderson I."/>
            <person name="Liu Z."/>
            <person name="Li T."/>
            <person name="Zhao F."/>
            <person name="Overmann J."/>
            <person name="Bryant D.A."/>
            <person name="Richardson P."/>
        </authorList>
    </citation>
    <scope>NUCLEOTIDE SEQUENCE [LARGE SCALE GENOMIC DNA]</scope>
    <source>
        <strain evidence="2">DSM 271</strain>
    </source>
</reference>
<accession>B4S6G6</accession>
<protein>
    <recommendedName>
        <fullName evidence="1">LPS-assembly protein LptD central domain-containing protein</fullName>
    </recommendedName>
</protein>
<dbReference type="PANTHER" id="PTHR30189">
    <property type="entry name" value="LPS-ASSEMBLY PROTEIN"/>
    <property type="match status" value="1"/>
</dbReference>
<dbReference type="GO" id="GO:1990351">
    <property type="term" value="C:transporter complex"/>
    <property type="evidence" value="ECO:0007669"/>
    <property type="project" value="TreeGrafter"/>
</dbReference>
<evidence type="ECO:0000313" key="3">
    <source>
        <dbReference type="Proteomes" id="UP000002725"/>
    </source>
</evidence>
<name>B4S6G6_PROA2</name>
<dbReference type="KEGG" id="paa:Paes_0674"/>
<gene>
    <name evidence="2" type="ordered locus">Paes_0674</name>
</gene>
<dbReference type="InterPro" id="IPR050218">
    <property type="entry name" value="LptD"/>
</dbReference>
<keyword evidence="3" id="KW-1185">Reference proteome</keyword>
<evidence type="ECO:0000259" key="1">
    <source>
        <dbReference type="Pfam" id="PF19838"/>
    </source>
</evidence>
<dbReference type="EMBL" id="CP001108">
    <property type="protein sequence ID" value="ACF45721.1"/>
    <property type="molecule type" value="Genomic_DNA"/>
</dbReference>
<dbReference type="RefSeq" id="WP_012505258.1">
    <property type="nucleotide sequence ID" value="NC_011059.1"/>
</dbReference>
<dbReference type="GO" id="GO:0009279">
    <property type="term" value="C:cell outer membrane"/>
    <property type="evidence" value="ECO:0007669"/>
    <property type="project" value="TreeGrafter"/>
</dbReference>